<accession>C1GV11</accession>
<feature type="transmembrane region" description="Helical" evidence="4">
    <location>
        <begin position="69"/>
        <end position="87"/>
    </location>
</feature>
<name>C1GV11_PARBA</name>
<feature type="transmembrane region" description="Helical" evidence="4">
    <location>
        <begin position="451"/>
        <end position="469"/>
    </location>
</feature>
<dbReference type="OrthoDB" id="5667at2759"/>
<dbReference type="PANTHER" id="PTHR11360">
    <property type="entry name" value="MONOCARBOXYLATE TRANSPORTER"/>
    <property type="match status" value="1"/>
</dbReference>
<evidence type="ECO:0000256" key="4">
    <source>
        <dbReference type="SAM" id="Phobius"/>
    </source>
</evidence>
<dbReference type="Gene3D" id="1.20.1250.20">
    <property type="entry name" value="MFS general substrate transporter like domains"/>
    <property type="match status" value="2"/>
</dbReference>
<feature type="transmembrane region" description="Helical" evidence="4">
    <location>
        <begin position="122"/>
        <end position="144"/>
    </location>
</feature>
<dbReference type="Proteomes" id="UP000002059">
    <property type="component" value="Partially assembled WGS sequence"/>
</dbReference>
<evidence type="ECO:0000313" key="7">
    <source>
        <dbReference type="Proteomes" id="UP000002059"/>
    </source>
</evidence>
<reference evidence="6 7" key="1">
    <citation type="journal article" date="2011" name="PLoS Genet.">
        <title>Comparative genomic analysis of human fungal pathogens causing paracoccidioidomycosis.</title>
        <authorList>
            <person name="Desjardins C.A."/>
            <person name="Champion M.D."/>
            <person name="Holder J.W."/>
            <person name="Muszewska A."/>
            <person name="Goldberg J."/>
            <person name="Bailao A.M."/>
            <person name="Brigido M.M."/>
            <person name="Ferreira M.E."/>
            <person name="Garcia A.M."/>
            <person name="Grynberg M."/>
            <person name="Gujja S."/>
            <person name="Heiman D.I."/>
            <person name="Henn M.R."/>
            <person name="Kodira C.D."/>
            <person name="Leon-Narvaez H."/>
            <person name="Longo L.V."/>
            <person name="Ma L.J."/>
            <person name="Malavazi I."/>
            <person name="Matsuo A.L."/>
            <person name="Morais F.V."/>
            <person name="Pereira M."/>
            <person name="Rodriguez-Brito S."/>
            <person name="Sakthikumar S."/>
            <person name="Salem-Izacc S.M."/>
            <person name="Sykes S.M."/>
            <person name="Teixeira M.M."/>
            <person name="Vallejo M.C."/>
            <person name="Walter M.E."/>
            <person name="Yandava C."/>
            <person name="Young S."/>
            <person name="Zeng Q."/>
            <person name="Zucker J."/>
            <person name="Felipe M.S."/>
            <person name="Goldman G.H."/>
            <person name="Haas B.J."/>
            <person name="McEwen J.G."/>
            <person name="Nino-Vega G."/>
            <person name="Puccia R."/>
            <person name="San-Blas G."/>
            <person name="Soares C.M."/>
            <person name="Birren B.W."/>
            <person name="Cuomo C.A."/>
        </authorList>
    </citation>
    <scope>NUCLEOTIDE SEQUENCE [LARGE SCALE GENOMIC DNA]</scope>
    <source>
        <strain evidence="7">ATCC MYA-826 / Pb01</strain>
    </source>
</reference>
<dbReference type="VEuPathDB" id="FungiDB:PAAG_02484"/>
<dbReference type="InterPro" id="IPR036259">
    <property type="entry name" value="MFS_trans_sf"/>
</dbReference>
<keyword evidence="4" id="KW-0812">Transmembrane</keyword>
<gene>
    <name evidence="6" type="ORF">PAAG_02484</name>
</gene>
<feature type="transmembrane region" description="Helical" evidence="4">
    <location>
        <begin position="348"/>
        <end position="369"/>
    </location>
</feature>
<dbReference type="EMBL" id="KN293996">
    <property type="protein sequence ID" value="EEH40429.2"/>
    <property type="molecule type" value="Genomic_DNA"/>
</dbReference>
<proteinExistence type="inferred from homology"/>
<dbReference type="InterPro" id="IPR011701">
    <property type="entry name" value="MFS"/>
</dbReference>
<feature type="transmembrane region" description="Helical" evidence="4">
    <location>
        <begin position="12"/>
        <end position="33"/>
    </location>
</feature>
<dbReference type="GeneID" id="9099096"/>
<dbReference type="PANTHER" id="PTHR11360:SF234">
    <property type="entry name" value="MFS-TYPE TRANSPORTER DBAD-RELATED"/>
    <property type="match status" value="1"/>
</dbReference>
<evidence type="ECO:0000256" key="3">
    <source>
        <dbReference type="SAM" id="MobiDB-lite"/>
    </source>
</evidence>
<feature type="transmembrane region" description="Helical" evidence="4">
    <location>
        <begin position="156"/>
        <end position="176"/>
    </location>
</feature>
<feature type="transmembrane region" description="Helical" evidence="4">
    <location>
        <begin position="381"/>
        <end position="404"/>
    </location>
</feature>
<dbReference type="KEGG" id="pbl:PAAG_02484"/>
<dbReference type="AlphaFoldDB" id="C1GV11"/>
<comment type="subcellular location">
    <subcellularLocation>
        <location evidence="1">Membrane</location>
        <topology evidence="1">Multi-pass membrane protein</topology>
    </subcellularLocation>
</comment>
<dbReference type="RefSeq" id="XP_015701704.1">
    <property type="nucleotide sequence ID" value="XM_015844656.1"/>
</dbReference>
<dbReference type="SUPFAM" id="SSF103473">
    <property type="entry name" value="MFS general substrate transporter"/>
    <property type="match status" value="1"/>
</dbReference>
<dbReference type="InterPro" id="IPR020846">
    <property type="entry name" value="MFS_dom"/>
</dbReference>
<keyword evidence="4" id="KW-0472">Membrane</keyword>
<comment type="similarity">
    <text evidence="2">Belongs to the major facilitator superfamily. Monocarboxylate porter (TC 2.A.1.13) family.</text>
</comment>
<dbReference type="Pfam" id="PF07690">
    <property type="entry name" value="MFS_1"/>
    <property type="match status" value="1"/>
</dbReference>
<evidence type="ECO:0000256" key="1">
    <source>
        <dbReference type="ARBA" id="ARBA00004141"/>
    </source>
</evidence>
<dbReference type="OMA" id="CFFTMWG"/>
<dbReference type="PROSITE" id="PS50850">
    <property type="entry name" value="MFS"/>
    <property type="match status" value="1"/>
</dbReference>
<keyword evidence="4" id="KW-1133">Transmembrane helix</keyword>
<sequence length="482" mass="50964">MAYVRPDPPNGGLRAWTVVLGSFLLQMSSFGILQYYTDILQTRCASVSCGTFQFYYQHVMLPEKNSSQLAWITTLQIAFFFVCGPAVGKLVDVYGSRPVIAPFAVLAIISLGMLSLCTEYYQVILAQGVAFGIAVSGTCLPAIVTVSQWFSTKRGLAVGLASCGSSLGGVIFPIMVSRLITSHGFADSMRWSMLVVGITMLIGVLLCDTPFPPQHKLKNLQNDEEKGQQTARKSSQDLKTDDVDSLGSKVGVGGAGLDSLNSATAAVNGESNMKKGLNALFERKALGWASFVLGTFFFMWSFLAPFNYLPLMSVSSGMSPDLAQYTLTVTNAGSMFGRVGLGAMSDKLGAFNVMCIVTSFTAASVLGFWLPLSYSPSTTGIFIFGGIYGVASGGFISLVAPCVVSLANSQLENLGITFGLVCIGLAFGALVGLPAMAAVKDAAASHSFEDLIIFTGIILAVGSVCMIVARGMKGGVRVWTKV</sequence>
<dbReference type="InterPro" id="IPR050327">
    <property type="entry name" value="Proton-linked_MCT"/>
</dbReference>
<dbReference type="GO" id="GO:0016020">
    <property type="term" value="C:membrane"/>
    <property type="evidence" value="ECO:0007669"/>
    <property type="project" value="UniProtKB-SubCell"/>
</dbReference>
<feature type="transmembrane region" description="Helical" evidence="4">
    <location>
        <begin position="99"/>
        <end position="116"/>
    </location>
</feature>
<protein>
    <recommendedName>
        <fullName evidence="5">Major facilitator superfamily (MFS) profile domain-containing protein</fullName>
    </recommendedName>
</protein>
<evidence type="ECO:0000313" key="6">
    <source>
        <dbReference type="EMBL" id="EEH40429.2"/>
    </source>
</evidence>
<dbReference type="GO" id="GO:0022857">
    <property type="term" value="F:transmembrane transporter activity"/>
    <property type="evidence" value="ECO:0007669"/>
    <property type="project" value="InterPro"/>
</dbReference>
<dbReference type="HOGENOM" id="CLU_001265_1_0_1"/>
<evidence type="ECO:0000259" key="5">
    <source>
        <dbReference type="PROSITE" id="PS50850"/>
    </source>
</evidence>
<evidence type="ECO:0000256" key="2">
    <source>
        <dbReference type="ARBA" id="ARBA00006727"/>
    </source>
</evidence>
<feature type="transmembrane region" description="Helical" evidence="4">
    <location>
        <begin position="188"/>
        <end position="207"/>
    </location>
</feature>
<feature type="transmembrane region" description="Helical" evidence="4">
    <location>
        <begin position="416"/>
        <end position="439"/>
    </location>
</feature>
<feature type="region of interest" description="Disordered" evidence="3">
    <location>
        <begin position="217"/>
        <end position="245"/>
    </location>
</feature>
<feature type="transmembrane region" description="Helical" evidence="4">
    <location>
        <begin position="323"/>
        <end position="341"/>
    </location>
</feature>
<feature type="domain" description="Major facilitator superfamily (MFS) profile" evidence="5">
    <location>
        <begin position="14"/>
        <end position="473"/>
    </location>
</feature>
<feature type="transmembrane region" description="Helical" evidence="4">
    <location>
        <begin position="285"/>
        <end position="303"/>
    </location>
</feature>
<keyword evidence="7" id="KW-1185">Reference proteome</keyword>
<organism evidence="6 7">
    <name type="scientific">Paracoccidioides lutzii (strain ATCC MYA-826 / Pb01)</name>
    <name type="common">Paracoccidioides brasiliensis</name>
    <dbReference type="NCBI Taxonomy" id="502779"/>
    <lineage>
        <taxon>Eukaryota</taxon>
        <taxon>Fungi</taxon>
        <taxon>Dikarya</taxon>
        <taxon>Ascomycota</taxon>
        <taxon>Pezizomycotina</taxon>
        <taxon>Eurotiomycetes</taxon>
        <taxon>Eurotiomycetidae</taxon>
        <taxon>Onygenales</taxon>
        <taxon>Ajellomycetaceae</taxon>
        <taxon>Paracoccidioides</taxon>
    </lineage>
</organism>